<dbReference type="Pfam" id="PF00067">
    <property type="entry name" value="p450"/>
    <property type="match status" value="1"/>
</dbReference>
<keyword evidence="2" id="KW-0479">Metal-binding</keyword>
<dbReference type="OrthoDB" id="1470350at2759"/>
<dbReference type="InterPro" id="IPR001128">
    <property type="entry name" value="Cyt_P450"/>
</dbReference>
<evidence type="ECO:0000313" key="6">
    <source>
        <dbReference type="Proteomes" id="UP001152803"/>
    </source>
</evidence>
<sequence>MSKLPGSSGISLLSDKSLEFYRDPVAFYERRIQKHGSRIFETRLLNKSTSFVCSVQGMKELLCEKSLIFQKDPTDIMHHLYGDNIVTANGEEACLLRLSLTHLFTGKCLQSSADYVNSVCENCLKGLDKSVGLLSIYPLFKQLGTELVLGLFLNVRAQDTPDVFREISQLCTQHWHGLISAPLNVKVPLWSSGFCTAMEAKNKLMDIIHDKLDCEKQGFVADMKALPLPDESCAPQHLLLFISALIPKALASLLTSFTLALSGPSREGVRNRARMEPEYFSHVLLEVQRLWPPFIGGRRIANKDTTLGKFHISQGSTAIYVSHAVHRDPEVFHQPEEFLPERWSGSSLETGSRQAVAMEAGPLIVSANGGSPFIIDRTVCSAEAGVVEMRDWGGRRAVALRGQEGLLGRFLWAGVGAGVNAGQEGLLCCQGNGQRNCIGSQLNQLFLEVACGYLLKHYDWDLSPASQDLQYKWLPISRPVLPPTVRFRAQDRTSPHPPEGGSCEPGGQ</sequence>
<name>A0A9Q1D7L9_CONCO</name>
<dbReference type="GO" id="GO:0016705">
    <property type="term" value="F:oxidoreductase activity, acting on paired donors, with incorporation or reduction of molecular oxygen"/>
    <property type="evidence" value="ECO:0007669"/>
    <property type="project" value="InterPro"/>
</dbReference>
<dbReference type="Proteomes" id="UP001152803">
    <property type="component" value="Unassembled WGS sequence"/>
</dbReference>
<dbReference type="PANTHER" id="PTHR24286">
    <property type="entry name" value="CYTOCHROME P450 26"/>
    <property type="match status" value="1"/>
</dbReference>
<dbReference type="GO" id="GO:0020037">
    <property type="term" value="F:heme binding"/>
    <property type="evidence" value="ECO:0007669"/>
    <property type="project" value="InterPro"/>
</dbReference>
<gene>
    <name evidence="5" type="ORF">COCON_G00166270</name>
</gene>
<organism evidence="5 6">
    <name type="scientific">Conger conger</name>
    <name type="common">Conger eel</name>
    <name type="synonym">Muraena conger</name>
    <dbReference type="NCBI Taxonomy" id="82655"/>
    <lineage>
        <taxon>Eukaryota</taxon>
        <taxon>Metazoa</taxon>
        <taxon>Chordata</taxon>
        <taxon>Craniata</taxon>
        <taxon>Vertebrata</taxon>
        <taxon>Euteleostomi</taxon>
        <taxon>Actinopterygii</taxon>
        <taxon>Neopterygii</taxon>
        <taxon>Teleostei</taxon>
        <taxon>Anguilliformes</taxon>
        <taxon>Congridae</taxon>
        <taxon>Conger</taxon>
    </lineage>
</organism>
<dbReference type="GO" id="GO:0005506">
    <property type="term" value="F:iron ion binding"/>
    <property type="evidence" value="ECO:0007669"/>
    <property type="project" value="InterPro"/>
</dbReference>
<keyword evidence="6" id="KW-1185">Reference proteome</keyword>
<dbReference type="Gene3D" id="1.10.630.10">
    <property type="entry name" value="Cytochrome P450"/>
    <property type="match status" value="1"/>
</dbReference>
<keyword evidence="3" id="KW-0408">Iron</keyword>
<dbReference type="EMBL" id="JAFJMO010000012">
    <property type="protein sequence ID" value="KAJ8260904.1"/>
    <property type="molecule type" value="Genomic_DNA"/>
</dbReference>
<feature type="region of interest" description="Disordered" evidence="4">
    <location>
        <begin position="489"/>
        <end position="508"/>
    </location>
</feature>
<dbReference type="InterPro" id="IPR036396">
    <property type="entry name" value="Cyt_P450_sf"/>
</dbReference>
<dbReference type="PANTHER" id="PTHR24286:SF252">
    <property type="entry name" value="CYTOCHROME P450 26B1"/>
    <property type="match status" value="1"/>
</dbReference>
<evidence type="ECO:0000313" key="5">
    <source>
        <dbReference type="EMBL" id="KAJ8260904.1"/>
    </source>
</evidence>
<evidence type="ECO:0000256" key="1">
    <source>
        <dbReference type="ARBA" id="ARBA00010617"/>
    </source>
</evidence>
<proteinExistence type="inferred from homology"/>
<protein>
    <submittedName>
        <fullName evidence="5">Uncharacterized protein</fullName>
    </submittedName>
</protein>
<comment type="similarity">
    <text evidence="1">Belongs to the cytochrome P450 family.</text>
</comment>
<dbReference type="GO" id="GO:0016125">
    <property type="term" value="P:sterol metabolic process"/>
    <property type="evidence" value="ECO:0007669"/>
    <property type="project" value="TreeGrafter"/>
</dbReference>
<accession>A0A9Q1D7L9</accession>
<evidence type="ECO:0000256" key="4">
    <source>
        <dbReference type="SAM" id="MobiDB-lite"/>
    </source>
</evidence>
<comment type="caution">
    <text evidence="5">The sequence shown here is derived from an EMBL/GenBank/DDBJ whole genome shotgun (WGS) entry which is preliminary data.</text>
</comment>
<dbReference type="SUPFAM" id="SSF48264">
    <property type="entry name" value="Cytochrome P450"/>
    <property type="match status" value="1"/>
</dbReference>
<reference evidence="5" key="1">
    <citation type="journal article" date="2023" name="Science">
        <title>Genome structures resolve the early diversification of teleost fishes.</title>
        <authorList>
            <person name="Parey E."/>
            <person name="Louis A."/>
            <person name="Montfort J."/>
            <person name="Bouchez O."/>
            <person name="Roques C."/>
            <person name="Iampietro C."/>
            <person name="Lluch J."/>
            <person name="Castinel A."/>
            <person name="Donnadieu C."/>
            <person name="Desvignes T."/>
            <person name="Floi Bucao C."/>
            <person name="Jouanno E."/>
            <person name="Wen M."/>
            <person name="Mejri S."/>
            <person name="Dirks R."/>
            <person name="Jansen H."/>
            <person name="Henkel C."/>
            <person name="Chen W.J."/>
            <person name="Zahm M."/>
            <person name="Cabau C."/>
            <person name="Klopp C."/>
            <person name="Thompson A.W."/>
            <person name="Robinson-Rechavi M."/>
            <person name="Braasch I."/>
            <person name="Lecointre G."/>
            <person name="Bobe J."/>
            <person name="Postlethwait J.H."/>
            <person name="Berthelot C."/>
            <person name="Roest Crollius H."/>
            <person name="Guiguen Y."/>
        </authorList>
    </citation>
    <scope>NUCLEOTIDE SEQUENCE</scope>
    <source>
        <strain evidence="5">Concon-B</strain>
    </source>
</reference>
<evidence type="ECO:0000256" key="3">
    <source>
        <dbReference type="ARBA" id="ARBA00023004"/>
    </source>
</evidence>
<dbReference type="AlphaFoldDB" id="A0A9Q1D7L9"/>
<dbReference type="GO" id="GO:0004497">
    <property type="term" value="F:monooxygenase activity"/>
    <property type="evidence" value="ECO:0007669"/>
    <property type="project" value="InterPro"/>
</dbReference>
<evidence type="ECO:0000256" key="2">
    <source>
        <dbReference type="ARBA" id="ARBA00022723"/>
    </source>
</evidence>